<keyword evidence="4" id="KW-1185">Reference proteome</keyword>
<dbReference type="EMBL" id="JAUHTQ010000002">
    <property type="protein sequence ID" value="MDN4492510.1"/>
    <property type="molecule type" value="Genomic_DNA"/>
</dbReference>
<protein>
    <recommendedName>
        <fullName evidence="5">Lipoprotein</fullName>
    </recommendedName>
</protein>
<name>A0ABT8GM61_9BACL</name>
<reference evidence="3" key="1">
    <citation type="submission" date="2023-07" db="EMBL/GenBank/DDBJ databases">
        <title>Ureibacillus sp. isolated from freshwater well.</title>
        <authorList>
            <person name="Kirdat K."/>
            <person name="Bhatt A."/>
            <person name="Teware R."/>
            <person name="Bhavsar Y."/>
            <person name="Yadav A."/>
        </authorList>
    </citation>
    <scope>NUCLEOTIDE SEQUENCE</scope>
    <source>
        <strain evidence="3">BA0131</strain>
    </source>
</reference>
<keyword evidence="2" id="KW-0732">Signal</keyword>
<evidence type="ECO:0000256" key="1">
    <source>
        <dbReference type="SAM" id="MobiDB-lite"/>
    </source>
</evidence>
<proteinExistence type="predicted"/>
<evidence type="ECO:0000256" key="2">
    <source>
        <dbReference type="SAM" id="SignalP"/>
    </source>
</evidence>
<organism evidence="3 4">
    <name type="scientific">Ureibacillus aquaedulcis</name>
    <dbReference type="NCBI Taxonomy" id="3058421"/>
    <lineage>
        <taxon>Bacteria</taxon>
        <taxon>Bacillati</taxon>
        <taxon>Bacillota</taxon>
        <taxon>Bacilli</taxon>
        <taxon>Bacillales</taxon>
        <taxon>Caryophanaceae</taxon>
        <taxon>Ureibacillus</taxon>
    </lineage>
</organism>
<dbReference type="PROSITE" id="PS51257">
    <property type="entry name" value="PROKAR_LIPOPROTEIN"/>
    <property type="match status" value="1"/>
</dbReference>
<sequence>MYALSRTGLALVVLLSLIGCSIAEEHEPSKSKNTASSMPYEEEKPPNIKLTIGKDELKTYRGTYNWTFFDKHKMQEVTMLADFLPPTEIVNVEEGVSVNLTEPAKIFFETEPTRYEINVWDSHNMVATYNTFQEIKEKGKHVVEIVGIWEDSTATYIVALDIQ</sequence>
<feature type="region of interest" description="Disordered" evidence="1">
    <location>
        <begin position="26"/>
        <end position="45"/>
    </location>
</feature>
<evidence type="ECO:0000313" key="3">
    <source>
        <dbReference type="EMBL" id="MDN4492510.1"/>
    </source>
</evidence>
<evidence type="ECO:0008006" key="5">
    <source>
        <dbReference type="Google" id="ProtNLM"/>
    </source>
</evidence>
<evidence type="ECO:0000313" key="4">
    <source>
        <dbReference type="Proteomes" id="UP001172743"/>
    </source>
</evidence>
<gene>
    <name evidence="3" type="ORF">QYB95_03065</name>
</gene>
<accession>A0ABT8GM61</accession>
<dbReference type="Proteomes" id="UP001172743">
    <property type="component" value="Unassembled WGS sequence"/>
</dbReference>
<comment type="caution">
    <text evidence="3">The sequence shown here is derived from an EMBL/GenBank/DDBJ whole genome shotgun (WGS) entry which is preliminary data.</text>
</comment>
<feature type="chain" id="PRO_5046548910" description="Lipoprotein" evidence="2">
    <location>
        <begin position="24"/>
        <end position="163"/>
    </location>
</feature>
<feature type="signal peptide" evidence="2">
    <location>
        <begin position="1"/>
        <end position="23"/>
    </location>
</feature>
<dbReference type="RefSeq" id="WP_301136620.1">
    <property type="nucleotide sequence ID" value="NZ_JAUHTQ010000002.1"/>
</dbReference>